<dbReference type="Proteomes" id="UP000076925">
    <property type="component" value="Unassembled WGS sequence"/>
</dbReference>
<dbReference type="AlphaFoldDB" id="A0A139XCA1"/>
<comment type="caution">
    <text evidence="9">The sequence shown here is derived from an EMBL/GenBank/DDBJ whole genome shotgun (WGS) entry which is preliminary data.</text>
</comment>
<evidence type="ECO:0000313" key="9">
    <source>
        <dbReference type="EMBL" id="KYC42305.1"/>
    </source>
</evidence>
<dbReference type="GO" id="GO:0016301">
    <property type="term" value="F:kinase activity"/>
    <property type="evidence" value="ECO:0007669"/>
    <property type="project" value="InterPro"/>
</dbReference>
<keyword evidence="4" id="KW-0067">ATP-binding</keyword>
<dbReference type="Pfam" id="PF06414">
    <property type="entry name" value="Zeta_toxin"/>
    <property type="match status" value="1"/>
</dbReference>
<gene>
    <name evidence="9" type="ORF">WA1_20235</name>
</gene>
<evidence type="ECO:0000256" key="3">
    <source>
        <dbReference type="ARBA" id="ARBA00022741"/>
    </source>
</evidence>
<dbReference type="STRING" id="128403.WA1_20235"/>
<evidence type="ECO:0000259" key="8">
    <source>
        <dbReference type="Pfam" id="PF18790"/>
    </source>
</evidence>
<accession>A0A139XCA1</accession>
<dbReference type="EC" id="2.7.1.176" evidence="2"/>
<dbReference type="Pfam" id="PF18790">
    <property type="entry name" value="KfrB"/>
    <property type="match status" value="1"/>
</dbReference>
<feature type="domain" description="Zeta toxin" evidence="7">
    <location>
        <begin position="4"/>
        <end position="163"/>
    </location>
</feature>
<reference evidence="9 10" key="1">
    <citation type="journal article" date="2013" name="Genome Biol. Evol.">
        <title>Genomes of Stigonematalean cyanobacteria (subsection V) and the evolution of oxygenic photosynthesis from prokaryotes to plastids.</title>
        <authorList>
            <person name="Dagan T."/>
            <person name="Roettger M."/>
            <person name="Stucken K."/>
            <person name="Landan G."/>
            <person name="Koch R."/>
            <person name="Major P."/>
            <person name="Gould S.B."/>
            <person name="Goremykin V.V."/>
            <person name="Rippka R."/>
            <person name="Tandeau de Marsac N."/>
            <person name="Gugger M."/>
            <person name="Lockhart P.J."/>
            <person name="Allen J.F."/>
            <person name="Brune I."/>
            <person name="Maus I."/>
            <person name="Puhler A."/>
            <person name="Martin W.F."/>
        </authorList>
    </citation>
    <scope>NUCLEOTIDE SEQUENCE [LARGE SCALE GENOMIC DNA]</scope>
    <source>
        <strain evidence="9 10">PCC 7110</strain>
    </source>
</reference>
<evidence type="ECO:0000256" key="1">
    <source>
        <dbReference type="ARBA" id="ARBA00009104"/>
    </source>
</evidence>
<comment type="similarity">
    <text evidence="1">Belongs to the zeta toxin family.</text>
</comment>
<dbReference type="PANTHER" id="PTHR39206">
    <property type="entry name" value="SLL8004 PROTEIN"/>
    <property type="match status" value="1"/>
</dbReference>
<dbReference type="GO" id="GO:0005524">
    <property type="term" value="F:ATP binding"/>
    <property type="evidence" value="ECO:0007669"/>
    <property type="project" value="UniProtKB-KW"/>
</dbReference>
<dbReference type="RefSeq" id="WP_017741733.1">
    <property type="nucleotide sequence ID" value="NZ_KQ976354.1"/>
</dbReference>
<dbReference type="InterPro" id="IPR027417">
    <property type="entry name" value="P-loop_NTPase"/>
</dbReference>
<sequence>MRQPNSQPKLVVFAGPNGSGKSTITNILRETANFPANYINPDEIALTLRENNPNRKAYQAAQIAEELRQSYIDQRESFAFETVMSHPSKLKLMKQALMSGYQVELVFVATSNPEININRVRQRVAEGGHDVPADKIRERYNRTIELLPAAVEIANRVRIYDNSTIPQQAVVIENGQITYQSEEIPNWVQTTLTKLEERASERSDIATNFPTTSANIDGGKYVGTVSQTTDNYIVQQTGDSRILHDRSIVKGEFETGDNIRIAYRDGNVAATVQPTQENQQWAESILPIATNILQVERQENRVENPSRGIELVRGNNYQLQLNRNNETLTISSVADNRTVASYDLAESTVIAANPTVQDKQYWLSRSQ</sequence>
<dbReference type="EMBL" id="ANNX02000020">
    <property type="protein sequence ID" value="KYC42305.1"/>
    <property type="molecule type" value="Genomic_DNA"/>
</dbReference>
<evidence type="ECO:0000256" key="2">
    <source>
        <dbReference type="ARBA" id="ARBA00011963"/>
    </source>
</evidence>
<evidence type="ECO:0000313" key="10">
    <source>
        <dbReference type="Proteomes" id="UP000076925"/>
    </source>
</evidence>
<feature type="domain" description="KfrB" evidence="8">
    <location>
        <begin position="220"/>
        <end position="270"/>
    </location>
</feature>
<dbReference type="Gene3D" id="3.40.50.300">
    <property type="entry name" value="P-loop containing nucleotide triphosphate hydrolases"/>
    <property type="match status" value="1"/>
</dbReference>
<protein>
    <recommendedName>
        <fullName evidence="5">UDP-N-acetylglucosamine kinase</fullName>
        <ecNumber evidence="2">2.7.1.176</ecNumber>
    </recommendedName>
    <alternativeName>
        <fullName evidence="5">UDP-N-acetylglucosamine kinase</fullName>
    </alternativeName>
</protein>
<dbReference type="PANTHER" id="PTHR39206:SF1">
    <property type="entry name" value="SLL8004 PROTEIN"/>
    <property type="match status" value="1"/>
</dbReference>
<organism evidence="9 10">
    <name type="scientific">Scytonema hofmannii PCC 7110</name>
    <dbReference type="NCBI Taxonomy" id="128403"/>
    <lineage>
        <taxon>Bacteria</taxon>
        <taxon>Bacillati</taxon>
        <taxon>Cyanobacteriota</taxon>
        <taxon>Cyanophyceae</taxon>
        <taxon>Nostocales</taxon>
        <taxon>Scytonemataceae</taxon>
        <taxon>Scytonema</taxon>
    </lineage>
</organism>
<dbReference type="SUPFAM" id="SSF52540">
    <property type="entry name" value="P-loop containing nucleoside triphosphate hydrolases"/>
    <property type="match status" value="1"/>
</dbReference>
<evidence type="ECO:0000256" key="5">
    <source>
        <dbReference type="ARBA" id="ARBA00032897"/>
    </source>
</evidence>
<evidence type="ECO:0000256" key="6">
    <source>
        <dbReference type="ARBA" id="ARBA00048178"/>
    </source>
</evidence>
<keyword evidence="3" id="KW-0547">Nucleotide-binding</keyword>
<evidence type="ECO:0000259" key="7">
    <source>
        <dbReference type="Pfam" id="PF06414"/>
    </source>
</evidence>
<dbReference type="InterPro" id="IPR040782">
    <property type="entry name" value="KfrB"/>
</dbReference>
<dbReference type="OrthoDB" id="9791543at2"/>
<dbReference type="InterPro" id="IPR010488">
    <property type="entry name" value="Zeta_toxin_domain"/>
</dbReference>
<evidence type="ECO:0000256" key="4">
    <source>
        <dbReference type="ARBA" id="ARBA00022840"/>
    </source>
</evidence>
<proteinExistence type="inferred from homology"/>
<name>A0A139XCA1_9CYAN</name>
<keyword evidence="10" id="KW-1185">Reference proteome</keyword>
<comment type="catalytic activity">
    <reaction evidence="6">
        <text>UDP-N-acetyl-alpha-D-glucosamine + ATP = UDP-N-acetyl-alpha-D-glucosamine 3'-phosphate + ADP + H(+)</text>
        <dbReference type="Rhea" id="RHEA:32671"/>
        <dbReference type="ChEBI" id="CHEBI:15378"/>
        <dbReference type="ChEBI" id="CHEBI:30616"/>
        <dbReference type="ChEBI" id="CHEBI:57705"/>
        <dbReference type="ChEBI" id="CHEBI:64353"/>
        <dbReference type="ChEBI" id="CHEBI:456216"/>
        <dbReference type="EC" id="2.7.1.176"/>
    </reaction>
</comment>